<dbReference type="AlphaFoldDB" id="A0A4C1ZF43"/>
<protein>
    <submittedName>
        <fullName evidence="1">Uncharacterized protein</fullName>
    </submittedName>
</protein>
<comment type="caution">
    <text evidence="1">The sequence shown here is derived from an EMBL/GenBank/DDBJ whole genome shotgun (WGS) entry which is preliminary data.</text>
</comment>
<name>A0A4C1ZF43_EUMVA</name>
<dbReference type="Proteomes" id="UP000299102">
    <property type="component" value="Unassembled WGS sequence"/>
</dbReference>
<evidence type="ECO:0000313" key="2">
    <source>
        <dbReference type="Proteomes" id="UP000299102"/>
    </source>
</evidence>
<dbReference type="EMBL" id="BGZK01001753">
    <property type="protein sequence ID" value="GBP85694.1"/>
    <property type="molecule type" value="Genomic_DNA"/>
</dbReference>
<evidence type="ECO:0000313" key="1">
    <source>
        <dbReference type="EMBL" id="GBP85694.1"/>
    </source>
</evidence>
<accession>A0A4C1ZF43</accession>
<keyword evidence="2" id="KW-1185">Reference proteome</keyword>
<organism evidence="1 2">
    <name type="scientific">Eumeta variegata</name>
    <name type="common">Bagworm moth</name>
    <name type="synonym">Eumeta japonica</name>
    <dbReference type="NCBI Taxonomy" id="151549"/>
    <lineage>
        <taxon>Eukaryota</taxon>
        <taxon>Metazoa</taxon>
        <taxon>Ecdysozoa</taxon>
        <taxon>Arthropoda</taxon>
        <taxon>Hexapoda</taxon>
        <taxon>Insecta</taxon>
        <taxon>Pterygota</taxon>
        <taxon>Neoptera</taxon>
        <taxon>Endopterygota</taxon>
        <taxon>Lepidoptera</taxon>
        <taxon>Glossata</taxon>
        <taxon>Ditrysia</taxon>
        <taxon>Tineoidea</taxon>
        <taxon>Psychidae</taxon>
        <taxon>Oiketicinae</taxon>
        <taxon>Eumeta</taxon>
    </lineage>
</organism>
<reference evidence="1 2" key="1">
    <citation type="journal article" date="2019" name="Commun. Biol.">
        <title>The bagworm genome reveals a unique fibroin gene that provides high tensile strength.</title>
        <authorList>
            <person name="Kono N."/>
            <person name="Nakamura H."/>
            <person name="Ohtoshi R."/>
            <person name="Tomita M."/>
            <person name="Numata K."/>
            <person name="Arakawa K."/>
        </authorList>
    </citation>
    <scope>NUCLEOTIDE SEQUENCE [LARGE SCALE GENOMIC DNA]</scope>
</reference>
<gene>
    <name evidence="1" type="ORF">EVAR_53940_1</name>
</gene>
<proteinExistence type="predicted"/>
<sequence>MKLLCVPQTLWICYVYPHSPSVRFRTHSVFVTDGRSPARPGLAACVDTRVIAQSRNCTGHCNGRTVTRAVANSCAVASRSTDYGVVPLIKITGSLGSVLESALSFGNRYCIGCNGHQRPPTRTSSTRRSYAVGYLATARKYAVSTTVGNALVTPMRLRLSMRGGDPLALCRRVCLSVSSKVIKNRKDLRERMRTLVDDRERERMRALVDDRERERMRTLVDDRERERMRTLVDDRERERMRTLVDDREREKE</sequence>